<accession>A0A1Y2AS89</accession>
<proteinExistence type="inferred from homology"/>
<name>A0A1Y2AS89_9FUNG</name>
<dbReference type="InterPro" id="IPR037459">
    <property type="entry name" value="RhgT-like"/>
</dbReference>
<reference evidence="6 7" key="1">
    <citation type="submission" date="2016-08" db="EMBL/GenBank/DDBJ databases">
        <title>A Parts List for Fungal Cellulosomes Revealed by Comparative Genomics.</title>
        <authorList>
            <consortium name="DOE Joint Genome Institute"/>
            <person name="Haitjema C.H."/>
            <person name="Gilmore S.P."/>
            <person name="Henske J.K."/>
            <person name="Solomon K.V."/>
            <person name="De Groot R."/>
            <person name="Kuo A."/>
            <person name="Mondo S.J."/>
            <person name="Salamov A.A."/>
            <person name="Labutti K."/>
            <person name="Zhao Z."/>
            <person name="Chiniquy J."/>
            <person name="Barry K."/>
            <person name="Brewer H.M."/>
            <person name="Purvine S.O."/>
            <person name="Wright A.T."/>
            <person name="Boxma B."/>
            <person name="Van Alen T."/>
            <person name="Hackstein J.H."/>
            <person name="Baker S.E."/>
            <person name="Grigoriev I.V."/>
            <person name="O'Malley M.A."/>
        </authorList>
    </citation>
    <scope>NUCLEOTIDE SEQUENCE [LARGE SCALE GENOMIC DNA]</scope>
    <source>
        <strain evidence="6 7">G1</strain>
    </source>
</reference>
<dbReference type="PANTHER" id="PTHR43695">
    <property type="entry name" value="PUTATIVE (AFU_ORTHOLOGUE AFUA_2G17250)-RELATED"/>
    <property type="match status" value="1"/>
</dbReference>
<dbReference type="Pfam" id="PF00734">
    <property type="entry name" value="CBM_1"/>
    <property type="match status" value="1"/>
</dbReference>
<dbReference type="STRING" id="1754190.A0A1Y2AS89"/>
<feature type="chain" id="PRO_5012847386" evidence="4">
    <location>
        <begin position="20"/>
        <end position="338"/>
    </location>
</feature>
<dbReference type="GO" id="GO:0030248">
    <property type="term" value="F:cellulose binding"/>
    <property type="evidence" value="ECO:0007669"/>
    <property type="project" value="InterPro"/>
</dbReference>
<dbReference type="Pfam" id="PF13472">
    <property type="entry name" value="Lipase_GDSL_2"/>
    <property type="match status" value="1"/>
</dbReference>
<keyword evidence="2 4" id="KW-0732">Signal</keyword>
<evidence type="ECO:0000256" key="2">
    <source>
        <dbReference type="ARBA" id="ARBA00022729"/>
    </source>
</evidence>
<dbReference type="Gene3D" id="3.40.50.1110">
    <property type="entry name" value="SGNH hydrolase"/>
    <property type="match status" value="1"/>
</dbReference>
<protein>
    <submittedName>
        <fullName evidence="6">SGNH hydrolase</fullName>
    </submittedName>
</protein>
<evidence type="ECO:0000256" key="3">
    <source>
        <dbReference type="ARBA" id="ARBA00022801"/>
    </source>
</evidence>
<dbReference type="InterPro" id="IPR036514">
    <property type="entry name" value="SGNH_hydro_sf"/>
</dbReference>
<keyword evidence="7" id="KW-1185">Reference proteome</keyword>
<dbReference type="AlphaFoldDB" id="A0A1Y2AS89"/>
<evidence type="ECO:0000256" key="4">
    <source>
        <dbReference type="SAM" id="SignalP"/>
    </source>
</evidence>
<dbReference type="SMART" id="SM00236">
    <property type="entry name" value="fCBD"/>
    <property type="match status" value="1"/>
</dbReference>
<keyword evidence="3 6" id="KW-0378">Hydrolase</keyword>
<dbReference type="SUPFAM" id="SSF52266">
    <property type="entry name" value="SGNH hydrolase"/>
    <property type="match status" value="1"/>
</dbReference>
<dbReference type="InterPro" id="IPR035971">
    <property type="entry name" value="CBD_sf"/>
</dbReference>
<organism evidence="6 7">
    <name type="scientific">Neocallimastix californiae</name>
    <dbReference type="NCBI Taxonomy" id="1754190"/>
    <lineage>
        <taxon>Eukaryota</taxon>
        <taxon>Fungi</taxon>
        <taxon>Fungi incertae sedis</taxon>
        <taxon>Chytridiomycota</taxon>
        <taxon>Chytridiomycota incertae sedis</taxon>
        <taxon>Neocallimastigomycetes</taxon>
        <taxon>Neocallimastigales</taxon>
        <taxon>Neocallimastigaceae</taxon>
        <taxon>Neocallimastix</taxon>
    </lineage>
</organism>
<feature type="signal peptide" evidence="4">
    <location>
        <begin position="1"/>
        <end position="19"/>
    </location>
</feature>
<dbReference type="OrthoDB" id="2141316at2759"/>
<sequence length="338" mass="38362">MKISSNIFIALLNIVSVFSKNCNKVNSQCGGKNWAGVTCCETGYKCQKVNEWYSECNLYSEGDESSLTESEVDSTDTVVYEIKPITIWTVGDSTVSSFNDTYYYPRYGYGTQLDKYMNEYVTINNLAFSGESSKSFTTLDNYQILLNGMKAGDYLTIGFGHNDQKRDERRYTNPNGNYTVPGSFANSLYENYIKIAMEKGVHVILATPIVRRPNKGYWTDERLHITEEKDGYEGGNYPQVIRDLGKEFNIPVIDMTVKTKALHDSMGIENTVYLNAWVTDDPATVDNTHTNIWGAMYNAYLITRGIKELEIPEISDYVIDDEAPSKEEFLISNPDYIK</sequence>
<dbReference type="PROSITE" id="PS51164">
    <property type="entry name" value="CBM1_2"/>
    <property type="match status" value="1"/>
</dbReference>
<dbReference type="GO" id="GO:0016787">
    <property type="term" value="F:hydrolase activity"/>
    <property type="evidence" value="ECO:0007669"/>
    <property type="project" value="UniProtKB-KW"/>
</dbReference>
<dbReference type="EMBL" id="MCOG01000212">
    <property type="protein sequence ID" value="ORY25402.1"/>
    <property type="molecule type" value="Genomic_DNA"/>
</dbReference>
<dbReference type="GO" id="GO:0005576">
    <property type="term" value="C:extracellular region"/>
    <property type="evidence" value="ECO:0007669"/>
    <property type="project" value="InterPro"/>
</dbReference>
<comment type="similarity">
    <text evidence="1">Belongs to the 'GDSL' lipolytic enzyme family.</text>
</comment>
<feature type="domain" description="CBM1" evidence="5">
    <location>
        <begin position="21"/>
        <end position="57"/>
    </location>
</feature>
<gene>
    <name evidence="6" type="ORF">LY90DRAFT_674864</name>
</gene>
<dbReference type="GO" id="GO:0005975">
    <property type="term" value="P:carbohydrate metabolic process"/>
    <property type="evidence" value="ECO:0007669"/>
    <property type="project" value="InterPro"/>
</dbReference>
<evidence type="ECO:0000313" key="6">
    <source>
        <dbReference type="EMBL" id="ORY25402.1"/>
    </source>
</evidence>
<comment type="caution">
    <text evidence="6">The sequence shown here is derived from an EMBL/GenBank/DDBJ whole genome shotgun (WGS) entry which is preliminary data.</text>
</comment>
<dbReference type="Proteomes" id="UP000193920">
    <property type="component" value="Unassembled WGS sequence"/>
</dbReference>
<dbReference type="InterPro" id="IPR013830">
    <property type="entry name" value="SGNH_hydro"/>
</dbReference>
<dbReference type="SUPFAM" id="SSF57180">
    <property type="entry name" value="Cellulose-binding domain"/>
    <property type="match status" value="1"/>
</dbReference>
<dbReference type="PANTHER" id="PTHR43695:SF1">
    <property type="entry name" value="RHAMNOGALACTURONAN ACETYLESTERASE"/>
    <property type="match status" value="1"/>
</dbReference>
<evidence type="ECO:0000313" key="7">
    <source>
        <dbReference type="Proteomes" id="UP000193920"/>
    </source>
</evidence>
<dbReference type="InterPro" id="IPR000254">
    <property type="entry name" value="CBD"/>
</dbReference>
<evidence type="ECO:0000259" key="5">
    <source>
        <dbReference type="PROSITE" id="PS51164"/>
    </source>
</evidence>
<evidence type="ECO:0000256" key="1">
    <source>
        <dbReference type="ARBA" id="ARBA00008668"/>
    </source>
</evidence>